<dbReference type="Pfam" id="PF08982">
    <property type="entry name" value="AtaL"/>
    <property type="match status" value="1"/>
</dbReference>
<organism evidence="1 2">
    <name type="scientific">Alectoria fallacina</name>
    <dbReference type="NCBI Taxonomy" id="1903189"/>
    <lineage>
        <taxon>Eukaryota</taxon>
        <taxon>Fungi</taxon>
        <taxon>Dikarya</taxon>
        <taxon>Ascomycota</taxon>
        <taxon>Pezizomycotina</taxon>
        <taxon>Lecanoromycetes</taxon>
        <taxon>OSLEUM clade</taxon>
        <taxon>Lecanoromycetidae</taxon>
        <taxon>Lecanorales</taxon>
        <taxon>Lecanorineae</taxon>
        <taxon>Parmeliaceae</taxon>
        <taxon>Alectoria</taxon>
    </lineage>
</organism>
<dbReference type="SUPFAM" id="SSF55961">
    <property type="entry name" value="Bet v1-like"/>
    <property type="match status" value="1"/>
</dbReference>
<accession>A0A8H3J1G2</accession>
<evidence type="ECO:0000313" key="1">
    <source>
        <dbReference type="EMBL" id="CAF9938858.1"/>
    </source>
</evidence>
<gene>
    <name evidence="1" type="ORF">ALECFALPRED_007907</name>
</gene>
<proteinExistence type="predicted"/>
<keyword evidence="2" id="KW-1185">Reference proteome</keyword>
<dbReference type="InterPro" id="IPR015075">
    <property type="entry name" value="AtaL"/>
</dbReference>
<evidence type="ECO:0000313" key="2">
    <source>
        <dbReference type="Proteomes" id="UP000664203"/>
    </source>
</evidence>
<reference evidence="1" key="1">
    <citation type="submission" date="2021-03" db="EMBL/GenBank/DDBJ databases">
        <authorList>
            <person name="Tagirdzhanova G."/>
        </authorList>
    </citation>
    <scope>NUCLEOTIDE SEQUENCE</scope>
</reference>
<comment type="caution">
    <text evidence="1">The sequence shown here is derived from an EMBL/GenBank/DDBJ whole genome shotgun (WGS) entry which is preliminary data.</text>
</comment>
<dbReference type="OrthoDB" id="2320332at2759"/>
<protein>
    <submittedName>
        <fullName evidence="1">Uncharacterized protein</fullName>
    </submittedName>
</protein>
<name>A0A8H3J1G2_9LECA</name>
<dbReference type="Gene3D" id="3.30.530.20">
    <property type="match status" value="1"/>
</dbReference>
<dbReference type="EMBL" id="CAJPDR010000530">
    <property type="protein sequence ID" value="CAF9938858.1"/>
    <property type="molecule type" value="Genomic_DNA"/>
</dbReference>
<dbReference type="AlphaFoldDB" id="A0A8H3J1G2"/>
<dbReference type="InterPro" id="IPR023393">
    <property type="entry name" value="START-like_dom_sf"/>
</dbReference>
<dbReference type="Proteomes" id="UP000664203">
    <property type="component" value="Unassembled WGS sequence"/>
</dbReference>
<sequence>MVVLYQSQTYPINPPNASPVLTLSEIWEVMQVKCRKPQLFVAPMSTCEVLEETDNFMKRSVTFKEGMGPPGGKVIEDLDIRAPWKVDFRNLVTGAFINNTISQGNHETDLYLTFYFKWPFPTIKEGSEEAKEKSNQLWEQARMTVRHTIDVAREMKTKGELKH</sequence>